<dbReference type="Proteomes" id="UP001216579">
    <property type="component" value="Unassembled WGS sequence"/>
</dbReference>
<evidence type="ECO:0000313" key="2">
    <source>
        <dbReference type="EMBL" id="MDF3291870.1"/>
    </source>
</evidence>
<keyword evidence="3" id="KW-1185">Reference proteome</keyword>
<feature type="domain" description="Trypsin-co-occurring" evidence="1">
    <location>
        <begin position="7"/>
        <end position="104"/>
    </location>
</feature>
<comment type="caution">
    <text evidence="2">The sequence shown here is derived from an EMBL/GenBank/DDBJ whole genome shotgun (WGS) entry which is preliminary data.</text>
</comment>
<dbReference type="EMBL" id="JARJBC010000014">
    <property type="protein sequence ID" value="MDF3291870.1"/>
    <property type="molecule type" value="Genomic_DNA"/>
</dbReference>
<dbReference type="RefSeq" id="WP_276095012.1">
    <property type="nucleotide sequence ID" value="NZ_JARJBC010000014.1"/>
</dbReference>
<name>A0ABT5ZPW2_9ACTN</name>
<accession>A0ABT5ZPW2</accession>
<dbReference type="NCBIfam" id="NF041216">
    <property type="entry name" value="CU044_2847_fam"/>
    <property type="match status" value="1"/>
</dbReference>
<dbReference type="Pfam" id="PF19493">
    <property type="entry name" value="Trypco1"/>
    <property type="match status" value="1"/>
</dbReference>
<evidence type="ECO:0000313" key="3">
    <source>
        <dbReference type="Proteomes" id="UP001216579"/>
    </source>
</evidence>
<dbReference type="InterPro" id="IPR045794">
    <property type="entry name" value="Trypco1"/>
</dbReference>
<sequence length="113" mass="11963">MPSLVRIPLEGGGAILLEEVEDAPGFDGPVKAGRVGDAVRELPRTLQESLVSMREMTRAVLGELREAGSRQVEVEFGLNLSAKSGAFITAGEAAVHLKVRVVWESGEPGHDAS</sequence>
<protein>
    <submittedName>
        <fullName evidence="2">CU044_2847 family protein</fullName>
    </submittedName>
</protein>
<proteinExistence type="predicted"/>
<organism evidence="2 3">
    <name type="scientific">Streptomyces silvisoli</name>
    <dbReference type="NCBI Taxonomy" id="3034235"/>
    <lineage>
        <taxon>Bacteria</taxon>
        <taxon>Bacillati</taxon>
        <taxon>Actinomycetota</taxon>
        <taxon>Actinomycetes</taxon>
        <taxon>Kitasatosporales</taxon>
        <taxon>Streptomycetaceae</taxon>
        <taxon>Streptomyces</taxon>
    </lineage>
</organism>
<reference evidence="2 3" key="1">
    <citation type="submission" date="2023-03" db="EMBL/GenBank/DDBJ databases">
        <title>Draft genome sequence of Streptomyces sp. RB6PN23 isolated from peat swamp forest in Thailand.</title>
        <authorList>
            <person name="Klaysubun C."/>
            <person name="Duangmal K."/>
        </authorList>
    </citation>
    <scope>NUCLEOTIDE SEQUENCE [LARGE SCALE GENOMIC DNA]</scope>
    <source>
        <strain evidence="2 3">RB6PN23</strain>
    </source>
</reference>
<gene>
    <name evidence="2" type="ORF">P3G67_22110</name>
</gene>
<evidence type="ECO:0000259" key="1">
    <source>
        <dbReference type="Pfam" id="PF19493"/>
    </source>
</evidence>